<evidence type="ECO:0000313" key="4">
    <source>
        <dbReference type="Proteomes" id="UP001164929"/>
    </source>
</evidence>
<proteinExistence type="predicted"/>
<evidence type="ECO:0000313" key="3">
    <source>
        <dbReference type="EMBL" id="KAJ6987922.1"/>
    </source>
</evidence>
<dbReference type="Proteomes" id="UP001164929">
    <property type="component" value="Chromosome 8"/>
</dbReference>
<keyword evidence="4" id="KW-1185">Reference proteome</keyword>
<dbReference type="AlphaFoldDB" id="A0AAD6QD85"/>
<comment type="caution">
    <text evidence="3">The sequence shown here is derived from an EMBL/GenBank/DDBJ whole genome shotgun (WGS) entry which is preliminary data.</text>
</comment>
<organism evidence="3 4">
    <name type="scientific">Populus alba x Populus x berolinensis</name>
    <dbReference type="NCBI Taxonomy" id="444605"/>
    <lineage>
        <taxon>Eukaryota</taxon>
        <taxon>Viridiplantae</taxon>
        <taxon>Streptophyta</taxon>
        <taxon>Embryophyta</taxon>
        <taxon>Tracheophyta</taxon>
        <taxon>Spermatophyta</taxon>
        <taxon>Magnoliopsida</taxon>
        <taxon>eudicotyledons</taxon>
        <taxon>Gunneridae</taxon>
        <taxon>Pentapetalae</taxon>
        <taxon>rosids</taxon>
        <taxon>fabids</taxon>
        <taxon>Malpighiales</taxon>
        <taxon>Salicaceae</taxon>
        <taxon>Saliceae</taxon>
        <taxon>Populus</taxon>
    </lineage>
</organism>
<protein>
    <submittedName>
        <fullName evidence="3">Uncharacterized protein</fullName>
    </submittedName>
</protein>
<dbReference type="EMBL" id="JAQIZT010000008">
    <property type="protein sequence ID" value="KAJ6987922.1"/>
    <property type="molecule type" value="Genomic_DNA"/>
</dbReference>
<reference evidence="3" key="1">
    <citation type="journal article" date="2023" name="Mol. Ecol. Resour.">
        <title>Chromosome-level genome assembly of a triploid poplar Populus alba 'Berolinensis'.</title>
        <authorList>
            <person name="Chen S."/>
            <person name="Yu Y."/>
            <person name="Wang X."/>
            <person name="Wang S."/>
            <person name="Zhang T."/>
            <person name="Zhou Y."/>
            <person name="He R."/>
            <person name="Meng N."/>
            <person name="Wang Y."/>
            <person name="Liu W."/>
            <person name="Liu Z."/>
            <person name="Liu J."/>
            <person name="Guo Q."/>
            <person name="Huang H."/>
            <person name="Sederoff R.R."/>
            <person name="Wang G."/>
            <person name="Qu G."/>
            <person name="Chen S."/>
        </authorList>
    </citation>
    <scope>NUCLEOTIDE SEQUENCE</scope>
    <source>
        <strain evidence="3">SC-2020</strain>
    </source>
</reference>
<name>A0AAD6QD85_9ROSI</name>
<evidence type="ECO:0000313" key="2">
    <source>
        <dbReference type="EMBL" id="KAJ6987910.1"/>
    </source>
</evidence>
<accession>A0AAD6QD85</accession>
<gene>
    <name evidence="2" type="ORF">NC653_020990</name>
    <name evidence="3" type="ORF">NC653_020999</name>
</gene>
<dbReference type="EMBL" id="JAQIZT010000008">
    <property type="protein sequence ID" value="KAJ6987910.1"/>
    <property type="molecule type" value="Genomic_DNA"/>
</dbReference>
<evidence type="ECO:0000256" key="1">
    <source>
        <dbReference type="SAM" id="MobiDB-lite"/>
    </source>
</evidence>
<sequence>MASDASSGPSHPELPCRINEGSINKGPFKNTTTKYSSKEKLYRQVKRIDGARTTVKKEVSVLKANSAASHDHVQSGTQKCSKFLCADVLQLYTSKARSMLL</sequence>
<feature type="region of interest" description="Disordered" evidence="1">
    <location>
        <begin position="1"/>
        <end position="34"/>
    </location>
</feature>